<reference evidence="8 9" key="1">
    <citation type="submission" date="2017-11" db="EMBL/GenBank/DDBJ databases">
        <title>Evolution of Phototrophy in the Chloroflexi Phylum Driven by Horizontal Gene Transfer.</title>
        <authorList>
            <person name="Ward L.M."/>
            <person name="Hemp J."/>
            <person name="Shih P.M."/>
            <person name="Mcglynn S.E."/>
            <person name="Fischer W."/>
        </authorList>
    </citation>
    <scope>NUCLEOTIDE SEQUENCE [LARGE SCALE GENOMIC DNA]</scope>
    <source>
        <strain evidence="8">CP1_1M</strain>
    </source>
</reference>
<evidence type="ECO:0000256" key="7">
    <source>
        <dbReference type="PIRSR" id="PIRSR000216-1"/>
    </source>
</evidence>
<feature type="binding site" evidence="7">
    <location>
        <position position="125"/>
    </location>
    <ligand>
        <name>[2Fe-2S] cluster</name>
        <dbReference type="ChEBI" id="CHEBI:190135"/>
    </ligand>
</feature>
<dbReference type="AlphaFoldDB" id="A0A2M8PY70"/>
<keyword evidence="5 7" id="KW-0411">Iron-sulfur</keyword>
<dbReference type="Pfam" id="PF01257">
    <property type="entry name" value="2Fe-2S_thioredx"/>
    <property type="match status" value="1"/>
</dbReference>
<dbReference type="GO" id="GO:0046872">
    <property type="term" value="F:metal ion binding"/>
    <property type="evidence" value="ECO:0007669"/>
    <property type="project" value="UniProtKB-KW"/>
</dbReference>
<feature type="binding site" evidence="7">
    <location>
        <position position="121"/>
    </location>
    <ligand>
        <name>[2Fe-2S] cluster</name>
        <dbReference type="ChEBI" id="CHEBI:190135"/>
    </ligand>
</feature>
<dbReference type="CDD" id="cd03064">
    <property type="entry name" value="TRX_Fd_NuoE"/>
    <property type="match status" value="1"/>
</dbReference>
<comment type="cofactor">
    <cofactor evidence="6">
        <name>[2Fe-2S] cluster</name>
        <dbReference type="ChEBI" id="CHEBI:190135"/>
    </cofactor>
</comment>
<dbReference type="InterPro" id="IPR036249">
    <property type="entry name" value="Thioredoxin-like_sf"/>
</dbReference>
<gene>
    <name evidence="8" type="ORF">CUN50_04015</name>
</gene>
<evidence type="ECO:0000256" key="3">
    <source>
        <dbReference type="ARBA" id="ARBA00022723"/>
    </source>
</evidence>
<organism evidence="8 9">
    <name type="scientific">Candidatus Thermofonsia Clade 1 bacterium</name>
    <dbReference type="NCBI Taxonomy" id="2364210"/>
    <lineage>
        <taxon>Bacteria</taxon>
        <taxon>Bacillati</taxon>
        <taxon>Chloroflexota</taxon>
        <taxon>Candidatus Thermofontia</taxon>
        <taxon>Candidatus Thermofonsia Clade 1</taxon>
    </lineage>
</organism>
<name>A0A2M8PY70_9CHLR</name>
<keyword evidence="3 7" id="KW-0479">Metal-binding</keyword>
<evidence type="ECO:0000256" key="5">
    <source>
        <dbReference type="ARBA" id="ARBA00023014"/>
    </source>
</evidence>
<dbReference type="PROSITE" id="PS01099">
    <property type="entry name" value="COMPLEX1_24K"/>
    <property type="match status" value="1"/>
</dbReference>
<proteinExistence type="inferred from homology"/>
<dbReference type="Gene3D" id="1.10.10.1590">
    <property type="entry name" value="NADH-quinone oxidoreductase subunit E"/>
    <property type="match status" value="1"/>
</dbReference>
<keyword evidence="2 7" id="KW-0001">2Fe-2S</keyword>
<evidence type="ECO:0008006" key="10">
    <source>
        <dbReference type="Google" id="ProtNLM"/>
    </source>
</evidence>
<keyword evidence="4 7" id="KW-0408">Iron</keyword>
<dbReference type="Proteomes" id="UP000228947">
    <property type="component" value="Unassembled WGS sequence"/>
</dbReference>
<comment type="cofactor">
    <cofactor evidence="7">
        <name>[2Fe-2S] cluster</name>
        <dbReference type="ChEBI" id="CHEBI:190135"/>
    </cofactor>
    <text evidence="7">Binds 1 [2Fe-2S] cluster.</text>
</comment>
<dbReference type="FunFam" id="1.10.10.1590:FF:000001">
    <property type="entry name" value="NADH-quinone oxidoreductase subunit E"/>
    <property type="match status" value="1"/>
</dbReference>
<dbReference type="GO" id="GO:0003954">
    <property type="term" value="F:NADH dehydrogenase activity"/>
    <property type="evidence" value="ECO:0007669"/>
    <property type="project" value="TreeGrafter"/>
</dbReference>
<dbReference type="PANTHER" id="PTHR10371:SF3">
    <property type="entry name" value="NADH DEHYDROGENASE [UBIQUINONE] FLAVOPROTEIN 2, MITOCHONDRIAL"/>
    <property type="match status" value="1"/>
</dbReference>
<dbReference type="GO" id="GO:0051537">
    <property type="term" value="F:2 iron, 2 sulfur cluster binding"/>
    <property type="evidence" value="ECO:0007669"/>
    <property type="project" value="UniProtKB-KW"/>
</dbReference>
<dbReference type="SUPFAM" id="SSF52833">
    <property type="entry name" value="Thioredoxin-like"/>
    <property type="match status" value="1"/>
</dbReference>
<dbReference type="PIRSF" id="PIRSF000216">
    <property type="entry name" value="NADH_DH_24kDa"/>
    <property type="match status" value="1"/>
</dbReference>
<evidence type="ECO:0000256" key="2">
    <source>
        <dbReference type="ARBA" id="ARBA00022714"/>
    </source>
</evidence>
<feature type="binding site" evidence="7">
    <location>
        <position position="80"/>
    </location>
    <ligand>
        <name>[2Fe-2S] cluster</name>
        <dbReference type="ChEBI" id="CHEBI:190135"/>
    </ligand>
</feature>
<evidence type="ECO:0000313" key="8">
    <source>
        <dbReference type="EMBL" id="PJF42489.1"/>
    </source>
</evidence>
<dbReference type="EMBL" id="PGTL01000016">
    <property type="protein sequence ID" value="PJF42489.1"/>
    <property type="molecule type" value="Genomic_DNA"/>
</dbReference>
<evidence type="ECO:0000313" key="9">
    <source>
        <dbReference type="Proteomes" id="UP000228947"/>
    </source>
</evidence>
<feature type="binding site" evidence="7">
    <location>
        <position position="85"/>
    </location>
    <ligand>
        <name>[2Fe-2S] cluster</name>
        <dbReference type="ChEBI" id="CHEBI:190135"/>
    </ligand>
</feature>
<dbReference type="Gene3D" id="3.40.30.10">
    <property type="entry name" value="Glutaredoxin"/>
    <property type="match status" value="1"/>
</dbReference>
<protein>
    <recommendedName>
        <fullName evidence="10">NAD(P)H-dependent oxidoreductase subunit E</fullName>
    </recommendedName>
</protein>
<dbReference type="InterPro" id="IPR002023">
    <property type="entry name" value="NuoE-like"/>
</dbReference>
<dbReference type="InterPro" id="IPR042128">
    <property type="entry name" value="NuoE_dom"/>
</dbReference>
<sequence length="166" mass="18783">MLKEKYAEQIAKIFAKYPDKRSAIMPLLYLAQEHYGYVSPEGIQEVAELCEIDPTQVKSIAGFYTMYRETPKGKYWLQVCTDLPCALVGADQFYQELLDYLGIQDGETTPDGLFTVDHVMCLAACDRAPMLQCNFRYVENLDMEKMKALIAQWRAEATAEAPASGD</sequence>
<evidence type="ECO:0000256" key="1">
    <source>
        <dbReference type="ARBA" id="ARBA00010643"/>
    </source>
</evidence>
<dbReference type="InterPro" id="IPR041921">
    <property type="entry name" value="NuoE_N"/>
</dbReference>
<evidence type="ECO:0000256" key="4">
    <source>
        <dbReference type="ARBA" id="ARBA00023004"/>
    </source>
</evidence>
<comment type="similarity">
    <text evidence="1">Belongs to the complex I 24 kDa subunit family.</text>
</comment>
<evidence type="ECO:0000256" key="6">
    <source>
        <dbReference type="ARBA" id="ARBA00034078"/>
    </source>
</evidence>
<accession>A0A2M8PY70</accession>
<dbReference type="PANTHER" id="PTHR10371">
    <property type="entry name" value="NADH DEHYDROGENASE UBIQUINONE FLAVOPROTEIN 2, MITOCHONDRIAL"/>
    <property type="match status" value="1"/>
</dbReference>
<comment type="caution">
    <text evidence="8">The sequence shown here is derived from an EMBL/GenBank/DDBJ whole genome shotgun (WGS) entry which is preliminary data.</text>
</comment>
<dbReference type="NCBIfam" id="TIGR01958">
    <property type="entry name" value="nuoE_fam"/>
    <property type="match status" value="1"/>
</dbReference>